<gene>
    <name evidence="1" type="ORF">PanWU01x14_235850</name>
</gene>
<dbReference type="EMBL" id="JXTB01000272">
    <property type="protein sequence ID" value="PON48708.1"/>
    <property type="molecule type" value="Genomic_DNA"/>
</dbReference>
<keyword evidence="2" id="KW-1185">Reference proteome</keyword>
<proteinExistence type="predicted"/>
<evidence type="ECO:0000313" key="1">
    <source>
        <dbReference type="EMBL" id="PON48708.1"/>
    </source>
</evidence>
<comment type="caution">
    <text evidence="1">The sequence shown here is derived from an EMBL/GenBank/DDBJ whole genome shotgun (WGS) entry which is preliminary data.</text>
</comment>
<accession>A0A2P5BIU8</accession>
<evidence type="ECO:0000313" key="2">
    <source>
        <dbReference type="Proteomes" id="UP000237105"/>
    </source>
</evidence>
<sequence length="92" mass="10392">MAFQTQESPPEGWIKQNLLPRKYFARTTSNCVEGSSVNTFHPYFARYTFDCAAESLVLPGFLAYKRIPKILDIRVYSRTAIPTALSNTSLLA</sequence>
<dbReference type="Proteomes" id="UP000237105">
    <property type="component" value="Unassembled WGS sequence"/>
</dbReference>
<dbReference type="AlphaFoldDB" id="A0A2P5BIU8"/>
<reference evidence="2" key="1">
    <citation type="submission" date="2016-06" db="EMBL/GenBank/DDBJ databases">
        <title>Parallel loss of symbiosis genes in relatives of nitrogen-fixing non-legume Parasponia.</title>
        <authorList>
            <person name="Van Velzen R."/>
            <person name="Holmer R."/>
            <person name="Bu F."/>
            <person name="Rutten L."/>
            <person name="Van Zeijl A."/>
            <person name="Liu W."/>
            <person name="Santuari L."/>
            <person name="Cao Q."/>
            <person name="Sharma T."/>
            <person name="Shen D."/>
            <person name="Roswanjaya Y."/>
            <person name="Wardhani T."/>
            <person name="Kalhor M.S."/>
            <person name="Jansen J."/>
            <person name="Van den Hoogen J."/>
            <person name="Gungor B."/>
            <person name="Hartog M."/>
            <person name="Hontelez J."/>
            <person name="Verver J."/>
            <person name="Yang W.-C."/>
            <person name="Schijlen E."/>
            <person name="Repin R."/>
            <person name="Schilthuizen M."/>
            <person name="Schranz E."/>
            <person name="Heidstra R."/>
            <person name="Miyata K."/>
            <person name="Fedorova E."/>
            <person name="Kohlen W."/>
            <person name="Bisseling T."/>
            <person name="Smit S."/>
            <person name="Geurts R."/>
        </authorList>
    </citation>
    <scope>NUCLEOTIDE SEQUENCE [LARGE SCALE GENOMIC DNA]</scope>
    <source>
        <strain evidence="2">cv. WU1-14</strain>
    </source>
</reference>
<organism evidence="1 2">
    <name type="scientific">Parasponia andersonii</name>
    <name type="common">Sponia andersonii</name>
    <dbReference type="NCBI Taxonomy" id="3476"/>
    <lineage>
        <taxon>Eukaryota</taxon>
        <taxon>Viridiplantae</taxon>
        <taxon>Streptophyta</taxon>
        <taxon>Embryophyta</taxon>
        <taxon>Tracheophyta</taxon>
        <taxon>Spermatophyta</taxon>
        <taxon>Magnoliopsida</taxon>
        <taxon>eudicotyledons</taxon>
        <taxon>Gunneridae</taxon>
        <taxon>Pentapetalae</taxon>
        <taxon>rosids</taxon>
        <taxon>fabids</taxon>
        <taxon>Rosales</taxon>
        <taxon>Cannabaceae</taxon>
        <taxon>Parasponia</taxon>
    </lineage>
</organism>
<protein>
    <submittedName>
        <fullName evidence="1">Uncharacterized protein</fullName>
    </submittedName>
</protein>
<name>A0A2P5BIU8_PARAD</name>